<keyword evidence="3" id="KW-1185">Reference proteome</keyword>
<keyword evidence="1" id="KW-0812">Transmembrane</keyword>
<dbReference type="EMBL" id="ML977562">
    <property type="protein sequence ID" value="KAF2005611.1"/>
    <property type="molecule type" value="Genomic_DNA"/>
</dbReference>
<feature type="transmembrane region" description="Helical" evidence="1">
    <location>
        <begin position="240"/>
        <end position="262"/>
    </location>
</feature>
<organism evidence="2 3">
    <name type="scientific">Amniculicola lignicola CBS 123094</name>
    <dbReference type="NCBI Taxonomy" id="1392246"/>
    <lineage>
        <taxon>Eukaryota</taxon>
        <taxon>Fungi</taxon>
        <taxon>Dikarya</taxon>
        <taxon>Ascomycota</taxon>
        <taxon>Pezizomycotina</taxon>
        <taxon>Dothideomycetes</taxon>
        <taxon>Pleosporomycetidae</taxon>
        <taxon>Pleosporales</taxon>
        <taxon>Amniculicolaceae</taxon>
        <taxon>Amniculicola</taxon>
    </lineage>
</organism>
<protein>
    <submittedName>
        <fullName evidence="2">Uncharacterized protein</fullName>
    </submittedName>
</protein>
<keyword evidence="1" id="KW-1133">Transmembrane helix</keyword>
<dbReference type="Proteomes" id="UP000799779">
    <property type="component" value="Unassembled WGS sequence"/>
</dbReference>
<evidence type="ECO:0000313" key="2">
    <source>
        <dbReference type="EMBL" id="KAF2005611.1"/>
    </source>
</evidence>
<gene>
    <name evidence="2" type="ORF">P154DRAFT_518370</name>
</gene>
<proteinExistence type="predicted"/>
<name>A0A6A5WZK0_9PLEO</name>
<evidence type="ECO:0000313" key="3">
    <source>
        <dbReference type="Proteomes" id="UP000799779"/>
    </source>
</evidence>
<evidence type="ECO:0000256" key="1">
    <source>
        <dbReference type="SAM" id="Phobius"/>
    </source>
</evidence>
<feature type="transmembrane region" description="Helical" evidence="1">
    <location>
        <begin position="33"/>
        <end position="51"/>
    </location>
</feature>
<feature type="transmembrane region" description="Helical" evidence="1">
    <location>
        <begin position="207"/>
        <end position="228"/>
    </location>
</feature>
<keyword evidence="1" id="KW-0472">Membrane</keyword>
<sequence length="368" mass="41632">MDLNPVLEFLLNPSAPTYSTSLSLYTYLQSSPITPLLDAYAVYLALILLTLDGLPISKIRTVLPHLLNRREQNHADPLHSSTSSARLRPFFAVLWTTSLLFYSSPHSSKITLKHCIVSLILLSAPFLATKVAATGSWQELKDFNNVLETYNIDPERVDGLYKWIANAAIWIHCYILVEPVAQLLLVDVWFHPGFAVWNFVQWYGSRSVGILVIGLLTVGVSFLCFALLERCRPTYDGGGRHVIVSGMVGSVVYGLLMGAMLVSTFSTSVWGMSDVLFWAADQGLKEYQMLMSRDDFGTYLHSEQCRKDREERERREKEKERKIREGTEFKEWVKGLDEEDRAFLREDGGAGDVAEHEEVVETYPHSIS</sequence>
<reference evidence="2" key="1">
    <citation type="journal article" date="2020" name="Stud. Mycol.">
        <title>101 Dothideomycetes genomes: a test case for predicting lifestyles and emergence of pathogens.</title>
        <authorList>
            <person name="Haridas S."/>
            <person name="Albert R."/>
            <person name="Binder M."/>
            <person name="Bloem J."/>
            <person name="Labutti K."/>
            <person name="Salamov A."/>
            <person name="Andreopoulos B."/>
            <person name="Baker S."/>
            <person name="Barry K."/>
            <person name="Bills G."/>
            <person name="Bluhm B."/>
            <person name="Cannon C."/>
            <person name="Castanera R."/>
            <person name="Culley D."/>
            <person name="Daum C."/>
            <person name="Ezra D."/>
            <person name="Gonzalez J."/>
            <person name="Henrissat B."/>
            <person name="Kuo A."/>
            <person name="Liang C."/>
            <person name="Lipzen A."/>
            <person name="Lutzoni F."/>
            <person name="Magnuson J."/>
            <person name="Mondo S."/>
            <person name="Nolan M."/>
            <person name="Ohm R."/>
            <person name="Pangilinan J."/>
            <person name="Park H.-J."/>
            <person name="Ramirez L."/>
            <person name="Alfaro M."/>
            <person name="Sun H."/>
            <person name="Tritt A."/>
            <person name="Yoshinaga Y."/>
            <person name="Zwiers L.-H."/>
            <person name="Turgeon B."/>
            <person name="Goodwin S."/>
            <person name="Spatafora J."/>
            <person name="Crous P."/>
            <person name="Grigoriev I."/>
        </authorList>
    </citation>
    <scope>NUCLEOTIDE SEQUENCE</scope>
    <source>
        <strain evidence="2">CBS 123094</strain>
    </source>
</reference>
<dbReference type="AlphaFoldDB" id="A0A6A5WZK0"/>
<accession>A0A6A5WZK0</accession>